<reference evidence="2 3" key="1">
    <citation type="submission" date="2024-09" db="EMBL/GenBank/DDBJ databases">
        <title>The Natural Products Discovery Center: Release of the First 8490 Sequenced Strains for Exploring Actinobacteria Biosynthetic Diversity.</title>
        <authorList>
            <person name="Kalkreuter E."/>
            <person name="Kautsar S.A."/>
            <person name="Yang D."/>
            <person name="Bader C.D."/>
            <person name="Teijaro C.N."/>
            <person name="Fluegel L."/>
            <person name="Davis C.M."/>
            <person name="Simpson J.R."/>
            <person name="Lauterbach L."/>
            <person name="Steele A.D."/>
            <person name="Gui C."/>
            <person name="Meng S."/>
            <person name="Li G."/>
            <person name="Viehrig K."/>
            <person name="Ye F."/>
            <person name="Su P."/>
            <person name="Kiefer A.F."/>
            <person name="Nichols A."/>
            <person name="Cepeda A.J."/>
            <person name="Yan W."/>
            <person name="Fan B."/>
            <person name="Jiang Y."/>
            <person name="Adhikari A."/>
            <person name="Zheng C.-J."/>
            <person name="Schuster L."/>
            <person name="Cowan T.M."/>
            <person name="Smanski M.J."/>
            <person name="Chevrette M.G."/>
            <person name="De Carvalho L.P.S."/>
            <person name="Shen B."/>
        </authorList>
    </citation>
    <scope>NUCLEOTIDE SEQUENCE [LARGE SCALE GENOMIC DNA]</scope>
    <source>
        <strain evidence="2 3">NPDC056472</strain>
    </source>
</reference>
<dbReference type="PANTHER" id="PTHR28047">
    <property type="entry name" value="PROTEIN DCG1"/>
    <property type="match status" value="1"/>
</dbReference>
<dbReference type="Pfam" id="PF01177">
    <property type="entry name" value="Asp_Glu_race"/>
    <property type="match status" value="1"/>
</dbReference>
<evidence type="ECO:0000313" key="3">
    <source>
        <dbReference type="Proteomes" id="UP001600424"/>
    </source>
</evidence>
<comment type="similarity">
    <text evidence="1">Belongs to the HyuE racemase family.</text>
</comment>
<accession>A0ABW6J304</accession>
<proteinExistence type="inferred from homology"/>
<dbReference type="EMBL" id="JBHTRV010000032">
    <property type="protein sequence ID" value="MFE5984305.1"/>
    <property type="molecule type" value="Genomic_DNA"/>
</dbReference>
<dbReference type="RefSeq" id="WP_386250280.1">
    <property type="nucleotide sequence ID" value="NZ_JBHTRV010000032.1"/>
</dbReference>
<evidence type="ECO:0000313" key="2">
    <source>
        <dbReference type="EMBL" id="MFE5984305.1"/>
    </source>
</evidence>
<gene>
    <name evidence="2" type="ORF">ACFQ63_31985</name>
</gene>
<sequence length="272" mass="27195">MVLVNPNTSTATTAMMTTIARRSLATTPPPPTGALAHPAHTQAACAHPTHAPATCSHLVHAPTASAYPTHTPTARAIPVHAPAALAVRGVTVSRGPGMLTDPAALRAAAPEVLAAGLRAVAEGDCAALLVAAFGDPGVEELRAATEVPVVGLGEAALAEAAAGGTPFGIATTTPLLADAITERVAALGLADRYTGLRLTAGAPERLSADPALLLDRLERAVRACAERDGARAVVIGGGPLGEAADELRARCAIPVVAPIPAAIRAITRMLTA</sequence>
<comment type="caution">
    <text evidence="2">The sequence shown here is derived from an EMBL/GenBank/DDBJ whole genome shotgun (WGS) entry which is preliminary data.</text>
</comment>
<dbReference type="PANTHER" id="PTHR28047:SF5">
    <property type="entry name" value="PROTEIN DCG1"/>
    <property type="match status" value="1"/>
</dbReference>
<name>A0ABW6J304_STRWE</name>
<keyword evidence="3" id="KW-1185">Reference proteome</keyword>
<protein>
    <submittedName>
        <fullName evidence="2">Aspartate/glutamate racemase family protein</fullName>
    </submittedName>
</protein>
<dbReference type="InterPro" id="IPR053714">
    <property type="entry name" value="Iso_Racemase_Enz_sf"/>
</dbReference>
<dbReference type="Proteomes" id="UP001600424">
    <property type="component" value="Unassembled WGS sequence"/>
</dbReference>
<evidence type="ECO:0000256" key="1">
    <source>
        <dbReference type="ARBA" id="ARBA00038414"/>
    </source>
</evidence>
<dbReference type="InterPro" id="IPR015942">
    <property type="entry name" value="Asp/Glu/hydantoin_racemase"/>
</dbReference>
<organism evidence="2 3">
    <name type="scientific">Streptomyces wedmorensis</name>
    <dbReference type="NCBI Taxonomy" id="43759"/>
    <lineage>
        <taxon>Bacteria</taxon>
        <taxon>Bacillati</taxon>
        <taxon>Actinomycetota</taxon>
        <taxon>Actinomycetes</taxon>
        <taxon>Kitasatosporales</taxon>
        <taxon>Streptomycetaceae</taxon>
        <taxon>Streptomyces</taxon>
    </lineage>
</organism>
<dbReference type="InterPro" id="IPR052186">
    <property type="entry name" value="Hydantoin_racemase-like"/>
</dbReference>
<dbReference type="Gene3D" id="3.40.50.12500">
    <property type="match status" value="1"/>
</dbReference>